<organism evidence="1 2">
    <name type="scientific">Ancylobacter amanitiformis</name>
    <dbReference type="NCBI Taxonomy" id="217069"/>
    <lineage>
        <taxon>Bacteria</taxon>
        <taxon>Pseudomonadati</taxon>
        <taxon>Pseudomonadota</taxon>
        <taxon>Alphaproteobacteria</taxon>
        <taxon>Hyphomicrobiales</taxon>
        <taxon>Xanthobacteraceae</taxon>
        <taxon>Ancylobacter</taxon>
    </lineage>
</organism>
<proteinExistence type="predicted"/>
<keyword evidence="1" id="KW-0240">DNA-directed RNA polymerase</keyword>
<sequence>MPQEDRTINHSLSLICAHCHRCGRRSALGQGDAKLLPAVETAEPPPRLRCDMCGGRRVTLFNASGPVEMLAFLSGRI</sequence>
<keyword evidence="2" id="KW-1185">Reference proteome</keyword>
<accession>A0ABU0LL64</accession>
<comment type="caution">
    <text evidence="1">The sequence shown here is derived from an EMBL/GenBank/DDBJ whole genome shotgun (WGS) entry which is preliminary data.</text>
</comment>
<keyword evidence="1" id="KW-0804">Transcription</keyword>
<evidence type="ECO:0000313" key="1">
    <source>
        <dbReference type="EMBL" id="MDQ0509442.1"/>
    </source>
</evidence>
<dbReference type="Proteomes" id="UP001235094">
    <property type="component" value="Unassembled WGS sequence"/>
</dbReference>
<protein>
    <submittedName>
        <fullName evidence="1">DNA-directed RNA polymerase subunit RPC12/RpoP</fullName>
    </submittedName>
</protein>
<reference evidence="1 2" key="1">
    <citation type="submission" date="2023-07" db="EMBL/GenBank/DDBJ databases">
        <title>Genomic Encyclopedia of Type Strains, Phase IV (KMG-IV): sequencing the most valuable type-strain genomes for metagenomic binning, comparative biology and taxonomic classification.</title>
        <authorList>
            <person name="Goeker M."/>
        </authorList>
    </citation>
    <scope>NUCLEOTIDE SEQUENCE [LARGE SCALE GENOMIC DNA]</scope>
    <source>
        <strain evidence="1 2">DSM 15561</strain>
    </source>
</reference>
<dbReference type="GO" id="GO:0000428">
    <property type="term" value="C:DNA-directed RNA polymerase complex"/>
    <property type="evidence" value="ECO:0007669"/>
    <property type="project" value="UniProtKB-KW"/>
</dbReference>
<name>A0ABU0LL64_9HYPH</name>
<dbReference type="EMBL" id="JAUSVR010000001">
    <property type="protein sequence ID" value="MDQ0509442.1"/>
    <property type="molecule type" value="Genomic_DNA"/>
</dbReference>
<dbReference type="RefSeq" id="WP_306888127.1">
    <property type="nucleotide sequence ID" value="NZ_JAUSVR010000001.1"/>
</dbReference>
<evidence type="ECO:0000313" key="2">
    <source>
        <dbReference type="Proteomes" id="UP001235094"/>
    </source>
</evidence>
<gene>
    <name evidence="1" type="ORF">QOZ99_000319</name>
</gene>